<dbReference type="EMBL" id="VTPC01002029">
    <property type="protein sequence ID" value="KAF2900727.1"/>
    <property type="molecule type" value="Genomic_DNA"/>
</dbReference>
<evidence type="ECO:0000256" key="1">
    <source>
        <dbReference type="SAM" id="MobiDB-lite"/>
    </source>
</evidence>
<accession>A0A8K0DCX5</accession>
<comment type="caution">
    <text evidence="2">The sequence shown here is derived from an EMBL/GenBank/DDBJ whole genome shotgun (WGS) entry which is preliminary data.</text>
</comment>
<feature type="non-terminal residue" evidence="2">
    <location>
        <position position="135"/>
    </location>
</feature>
<name>A0A8K0DCX5_IGNLU</name>
<evidence type="ECO:0000313" key="2">
    <source>
        <dbReference type="EMBL" id="KAF2900727.1"/>
    </source>
</evidence>
<protein>
    <submittedName>
        <fullName evidence="2">Uncharacterized protein</fullName>
    </submittedName>
</protein>
<sequence>MYLHAGQGESVRSISSPSNPPDDHDSNYTLTNGDEHHIEHTHSSENNTNNDTINGNCASHINRCSILSDDNSERCDSDYNASAESNASSRRVSIESRNSEEECEECLRRRRYALSPLLSVAECRNELFISLRRDE</sequence>
<gene>
    <name evidence="2" type="ORF">ILUMI_05468</name>
</gene>
<keyword evidence="3" id="KW-1185">Reference proteome</keyword>
<feature type="compositionally biased region" description="Low complexity" evidence="1">
    <location>
        <begin position="78"/>
        <end position="91"/>
    </location>
</feature>
<organism evidence="2 3">
    <name type="scientific">Ignelater luminosus</name>
    <name type="common">Cucubano</name>
    <name type="synonym">Pyrophorus luminosus</name>
    <dbReference type="NCBI Taxonomy" id="2038154"/>
    <lineage>
        <taxon>Eukaryota</taxon>
        <taxon>Metazoa</taxon>
        <taxon>Ecdysozoa</taxon>
        <taxon>Arthropoda</taxon>
        <taxon>Hexapoda</taxon>
        <taxon>Insecta</taxon>
        <taxon>Pterygota</taxon>
        <taxon>Neoptera</taxon>
        <taxon>Endopterygota</taxon>
        <taxon>Coleoptera</taxon>
        <taxon>Polyphaga</taxon>
        <taxon>Elateriformia</taxon>
        <taxon>Elateroidea</taxon>
        <taxon>Elateridae</taxon>
        <taxon>Agrypninae</taxon>
        <taxon>Pyrophorini</taxon>
        <taxon>Ignelater</taxon>
    </lineage>
</organism>
<dbReference type="Proteomes" id="UP000801492">
    <property type="component" value="Unassembled WGS sequence"/>
</dbReference>
<reference evidence="2" key="1">
    <citation type="submission" date="2019-08" db="EMBL/GenBank/DDBJ databases">
        <title>The genome of the North American firefly Photinus pyralis.</title>
        <authorList>
            <consortium name="Photinus pyralis genome working group"/>
            <person name="Fallon T.R."/>
            <person name="Sander Lower S.E."/>
            <person name="Weng J.-K."/>
        </authorList>
    </citation>
    <scope>NUCLEOTIDE SEQUENCE</scope>
    <source>
        <strain evidence="2">TRF0915ILg1</strain>
        <tissue evidence="2">Whole body</tissue>
    </source>
</reference>
<evidence type="ECO:0000313" key="3">
    <source>
        <dbReference type="Proteomes" id="UP000801492"/>
    </source>
</evidence>
<feature type="region of interest" description="Disordered" evidence="1">
    <location>
        <begin position="75"/>
        <end position="95"/>
    </location>
</feature>
<feature type="region of interest" description="Disordered" evidence="1">
    <location>
        <begin position="1"/>
        <end position="54"/>
    </location>
</feature>
<feature type="compositionally biased region" description="Basic and acidic residues" evidence="1">
    <location>
        <begin position="33"/>
        <end position="43"/>
    </location>
</feature>
<proteinExistence type="predicted"/>
<dbReference type="AlphaFoldDB" id="A0A8K0DCX5"/>